<dbReference type="EMBL" id="BTSY01000003">
    <property type="protein sequence ID" value="GMT18500.1"/>
    <property type="molecule type" value="Genomic_DNA"/>
</dbReference>
<organism evidence="1 2">
    <name type="scientific">Pristionchus fissidentatus</name>
    <dbReference type="NCBI Taxonomy" id="1538716"/>
    <lineage>
        <taxon>Eukaryota</taxon>
        <taxon>Metazoa</taxon>
        <taxon>Ecdysozoa</taxon>
        <taxon>Nematoda</taxon>
        <taxon>Chromadorea</taxon>
        <taxon>Rhabditida</taxon>
        <taxon>Rhabditina</taxon>
        <taxon>Diplogasteromorpha</taxon>
        <taxon>Diplogasteroidea</taxon>
        <taxon>Neodiplogasteridae</taxon>
        <taxon>Pristionchus</taxon>
    </lineage>
</organism>
<keyword evidence="2" id="KW-1185">Reference proteome</keyword>
<feature type="non-terminal residue" evidence="1">
    <location>
        <position position="154"/>
    </location>
</feature>
<feature type="non-terminal residue" evidence="1">
    <location>
        <position position="1"/>
    </location>
</feature>
<protein>
    <submittedName>
        <fullName evidence="1">Uncharacterized protein</fullName>
    </submittedName>
</protein>
<gene>
    <name evidence="1" type="ORF">PFISCL1PPCAC_9797</name>
</gene>
<name>A0AAV5VFN9_9BILA</name>
<dbReference type="Proteomes" id="UP001432322">
    <property type="component" value="Unassembled WGS sequence"/>
</dbReference>
<evidence type="ECO:0000313" key="1">
    <source>
        <dbReference type="EMBL" id="GMT18500.1"/>
    </source>
</evidence>
<evidence type="ECO:0000313" key="2">
    <source>
        <dbReference type="Proteomes" id="UP001432322"/>
    </source>
</evidence>
<comment type="caution">
    <text evidence="1">The sequence shown here is derived from an EMBL/GenBank/DDBJ whole genome shotgun (WGS) entry which is preliminary data.</text>
</comment>
<proteinExistence type="predicted"/>
<dbReference type="AlphaFoldDB" id="A0AAV5VFN9"/>
<accession>A0AAV5VFN9</accession>
<reference evidence="1" key="1">
    <citation type="submission" date="2023-10" db="EMBL/GenBank/DDBJ databases">
        <title>Genome assembly of Pristionchus species.</title>
        <authorList>
            <person name="Yoshida K."/>
            <person name="Sommer R.J."/>
        </authorList>
    </citation>
    <scope>NUCLEOTIDE SEQUENCE</scope>
    <source>
        <strain evidence="1">RS5133</strain>
    </source>
</reference>
<sequence length="154" mass="17710">QPNQYREVHCVLKRVSGARIPKMEQDNLKFAGALNAYFDRFATLRLHSYFLTSLIYKGDTYGDTSETDGDVCSYRAGRLWNAFSQVILPPILNKPTDVDGQLKIELDEPFFMYNGRPKDCYELMFHGMDGDEDIDKWYSLRGISFFQSQACPAP</sequence>